<dbReference type="InterPro" id="IPR024087">
    <property type="entry name" value="Creatininase-like_sf"/>
</dbReference>
<sequence length="261" mass="26936">MHHAGAWVDLTAPEFAALDLSSAVAILPLGASEQHGPHLAMSVDHDLVDAVLRRAMPLLDGRVTALVLPMLAVGKSNEHLAFAGTLSLSAETLLRVLTDLARCIAGAGVGRLMILNGHGGNRAVLEVAVRDIRAGCGLITAHVAWDELAGADDIVGRDEAENGLHGGDVETSAMLAAHPDKVRMALARDFGSAHRDWQKAHPDLGLGGAAMRPGWLIGDLNPAGAVGNAAAATAAKGEALLGTAAARLADLIVTFSHFDPR</sequence>
<evidence type="ECO:0000313" key="6">
    <source>
        <dbReference type="EMBL" id="MBU9699950.1"/>
    </source>
</evidence>
<evidence type="ECO:0000256" key="3">
    <source>
        <dbReference type="ARBA" id="ARBA00022801"/>
    </source>
</evidence>
<dbReference type="SUPFAM" id="SSF102215">
    <property type="entry name" value="Creatininase"/>
    <property type="match status" value="1"/>
</dbReference>
<dbReference type="PANTHER" id="PTHR35005:SF1">
    <property type="entry name" value="2-AMINO-5-FORMYLAMINO-6-RIBOSYLAMINOPYRIMIDIN-4(3H)-ONE 5'-MONOPHOSPHATE DEFORMYLASE"/>
    <property type="match status" value="1"/>
</dbReference>
<reference evidence="6 7" key="1">
    <citation type="submission" date="2021-06" db="EMBL/GenBank/DDBJ databases">
        <title>Rhodobacteraceae bacterium strain HSP-20.</title>
        <authorList>
            <person name="Chen W.-M."/>
        </authorList>
    </citation>
    <scope>NUCLEOTIDE SEQUENCE [LARGE SCALE GENOMIC DNA]</scope>
    <source>
        <strain evidence="6 7">HSP-20</strain>
    </source>
</reference>
<comment type="similarity">
    <text evidence="5">Belongs to the creatininase superfamily.</text>
</comment>
<dbReference type="InterPro" id="IPR003785">
    <property type="entry name" value="Creatininase/forma_Hydrolase"/>
</dbReference>
<keyword evidence="3" id="KW-0378">Hydrolase</keyword>
<evidence type="ECO:0000313" key="7">
    <source>
        <dbReference type="Proteomes" id="UP000731907"/>
    </source>
</evidence>
<protein>
    <submittedName>
        <fullName evidence="6">Creatininase family protein</fullName>
    </submittedName>
</protein>
<evidence type="ECO:0000256" key="5">
    <source>
        <dbReference type="ARBA" id="ARBA00024029"/>
    </source>
</evidence>
<dbReference type="Pfam" id="PF02633">
    <property type="entry name" value="Creatininase"/>
    <property type="match status" value="1"/>
</dbReference>
<keyword evidence="2" id="KW-0479">Metal-binding</keyword>
<gene>
    <name evidence="6" type="ORF">GU927_019085</name>
</gene>
<evidence type="ECO:0000256" key="1">
    <source>
        <dbReference type="ARBA" id="ARBA00001947"/>
    </source>
</evidence>
<comment type="cofactor">
    <cofactor evidence="1">
        <name>Zn(2+)</name>
        <dbReference type="ChEBI" id="CHEBI:29105"/>
    </cofactor>
</comment>
<name>A0ABS6J872_9RHOB</name>
<dbReference type="Proteomes" id="UP000731907">
    <property type="component" value="Unassembled WGS sequence"/>
</dbReference>
<accession>A0ABS6J872</accession>
<proteinExistence type="inferred from homology"/>
<evidence type="ECO:0000256" key="4">
    <source>
        <dbReference type="ARBA" id="ARBA00022833"/>
    </source>
</evidence>
<dbReference type="RefSeq" id="WP_161764006.1">
    <property type="nucleotide sequence ID" value="NZ_JAAATX020000016.1"/>
</dbReference>
<evidence type="ECO:0000256" key="2">
    <source>
        <dbReference type="ARBA" id="ARBA00022723"/>
    </source>
</evidence>
<dbReference type="Gene3D" id="3.40.50.10310">
    <property type="entry name" value="Creatininase"/>
    <property type="match status" value="1"/>
</dbReference>
<dbReference type="PANTHER" id="PTHR35005">
    <property type="entry name" value="3-DEHYDRO-SCYLLO-INOSOSE HYDROLASE"/>
    <property type="match status" value="1"/>
</dbReference>
<dbReference type="EMBL" id="JAAATX020000016">
    <property type="protein sequence ID" value="MBU9699950.1"/>
    <property type="molecule type" value="Genomic_DNA"/>
</dbReference>
<keyword evidence="7" id="KW-1185">Reference proteome</keyword>
<comment type="caution">
    <text evidence="6">The sequence shown here is derived from an EMBL/GenBank/DDBJ whole genome shotgun (WGS) entry which is preliminary data.</text>
</comment>
<organism evidence="6 7">
    <name type="scientific">Paragemmobacter amnigenus</name>
    <dbReference type="NCBI Taxonomy" id="2852097"/>
    <lineage>
        <taxon>Bacteria</taxon>
        <taxon>Pseudomonadati</taxon>
        <taxon>Pseudomonadota</taxon>
        <taxon>Alphaproteobacteria</taxon>
        <taxon>Rhodobacterales</taxon>
        <taxon>Paracoccaceae</taxon>
        <taxon>Paragemmobacter</taxon>
    </lineage>
</organism>
<keyword evidence="4" id="KW-0862">Zinc</keyword>